<evidence type="ECO:0000313" key="2">
    <source>
        <dbReference type="EMBL" id="EMI20002.1"/>
    </source>
</evidence>
<gene>
    <name evidence="2" type="ORF">RMSM_03062</name>
</gene>
<dbReference type="InterPro" id="IPR011447">
    <property type="entry name" value="DUF1552"/>
</dbReference>
<feature type="coiled-coil region" evidence="1">
    <location>
        <begin position="36"/>
        <end position="63"/>
    </location>
</feature>
<evidence type="ECO:0000256" key="1">
    <source>
        <dbReference type="SAM" id="Coils"/>
    </source>
</evidence>
<evidence type="ECO:0000313" key="3">
    <source>
        <dbReference type="Proteomes" id="UP000011991"/>
    </source>
</evidence>
<accession>M5RX69</accession>
<organism evidence="2 3">
    <name type="scientific">Rhodopirellula maiorica SM1</name>
    <dbReference type="NCBI Taxonomy" id="1265738"/>
    <lineage>
        <taxon>Bacteria</taxon>
        <taxon>Pseudomonadati</taxon>
        <taxon>Planctomycetota</taxon>
        <taxon>Planctomycetia</taxon>
        <taxon>Pirellulales</taxon>
        <taxon>Pirellulaceae</taxon>
        <taxon>Novipirellula</taxon>
    </lineage>
</organism>
<dbReference type="Pfam" id="PF07586">
    <property type="entry name" value="HXXSHH"/>
    <property type="match status" value="1"/>
</dbReference>
<dbReference type="EMBL" id="ANOG01000442">
    <property type="protein sequence ID" value="EMI20002.1"/>
    <property type="molecule type" value="Genomic_DNA"/>
</dbReference>
<proteinExistence type="predicted"/>
<name>M5RX69_9BACT</name>
<protein>
    <submittedName>
        <fullName evidence="2">Protein containing DUF1552</fullName>
    </submittedName>
</protein>
<dbReference type="Proteomes" id="UP000011991">
    <property type="component" value="Unassembled WGS sequence"/>
</dbReference>
<reference evidence="2 3" key="1">
    <citation type="journal article" date="2013" name="Mar. Genomics">
        <title>Expression of sulfatases in Rhodopirellula baltica and the diversity of sulfatases in the genus Rhodopirellula.</title>
        <authorList>
            <person name="Wegner C.E."/>
            <person name="Richter-Heitmann T."/>
            <person name="Klindworth A."/>
            <person name="Klockow C."/>
            <person name="Richter M."/>
            <person name="Achstetter T."/>
            <person name="Glockner F.O."/>
            <person name="Harder J."/>
        </authorList>
    </citation>
    <scope>NUCLEOTIDE SEQUENCE [LARGE SCALE GENOMIC DNA]</scope>
    <source>
        <strain evidence="2 3">SM1</strain>
    </source>
</reference>
<sequence>MFDNHGSRRNESILDRVRDDAVSLSHRVSSADRAKIEEYLSSVREVEKRAASMRAARDKAAARAKDNGKTIAMMKRPDDGLPEDIREHMRLMCDIVALGFQTDKSRVATLLLNRDLSGLFYPFLDVQSTHHSASHRDKSDEYERISRYYCSQYAYLASKLDAMPEGDGTVLDHSCLLFISSMWSGNAHDSSKVPVLLTGGLSGELETGRVLDYIDKGDENRKLCSLYLSLMDRMDVKLDHFGDAENQLADL</sequence>
<dbReference type="PATRIC" id="fig|1265738.3.peg.3062"/>
<dbReference type="AlphaFoldDB" id="M5RX69"/>
<keyword evidence="1" id="KW-0175">Coiled coil</keyword>
<keyword evidence="3" id="KW-1185">Reference proteome</keyword>
<comment type="caution">
    <text evidence="2">The sequence shown here is derived from an EMBL/GenBank/DDBJ whole genome shotgun (WGS) entry which is preliminary data.</text>
</comment>